<protein>
    <submittedName>
        <fullName evidence="2">Uncharacterized protein</fullName>
    </submittedName>
</protein>
<keyword evidence="1" id="KW-0812">Transmembrane</keyword>
<keyword evidence="3" id="KW-1185">Reference proteome</keyword>
<dbReference type="Proteomes" id="UP000198287">
    <property type="component" value="Unassembled WGS sequence"/>
</dbReference>
<feature type="transmembrane region" description="Helical" evidence="1">
    <location>
        <begin position="147"/>
        <end position="177"/>
    </location>
</feature>
<accession>A0A226DDC7</accession>
<sequence length="295" mass="33977">MNIPHGMWELLDLFIRLFVNRLCLMNYKVDPFHKTLKLRGQISRKAHYFRLACMWCVTLHTLYCFGISARKLSTRELLESRNDDETRAIVRTYIQILVAFLPAAFLAMDYVLFCTPSVVPEILNGITLFQHETKELSKSKTDHRQKYVIAETCMVLMLWIPLIIPLVVTPIVVVLGVDPLFDVFPTYHEFSFATNIAFILTRYGILMIIAPPVTVAINAFFIVGLMLAANVFQLSTQLLSKRRNLVRMTKIERKVWKSLKPVSIQVATFGVVTRSLKPLAIKYIMENTMNLLLTF</sequence>
<name>A0A226DDC7_FOLCA</name>
<proteinExistence type="predicted"/>
<feature type="transmembrane region" description="Helical" evidence="1">
    <location>
        <begin position="48"/>
        <end position="69"/>
    </location>
</feature>
<comment type="caution">
    <text evidence="2">The sequence shown here is derived from an EMBL/GenBank/DDBJ whole genome shotgun (WGS) entry which is preliminary data.</text>
</comment>
<dbReference type="AlphaFoldDB" id="A0A226DDC7"/>
<feature type="transmembrane region" description="Helical" evidence="1">
    <location>
        <begin position="89"/>
        <end position="113"/>
    </location>
</feature>
<feature type="transmembrane region" description="Helical" evidence="1">
    <location>
        <begin position="205"/>
        <end position="232"/>
    </location>
</feature>
<keyword evidence="1" id="KW-1133">Transmembrane helix</keyword>
<reference evidence="2 3" key="1">
    <citation type="submission" date="2015-12" db="EMBL/GenBank/DDBJ databases">
        <title>The genome of Folsomia candida.</title>
        <authorList>
            <person name="Faddeeva A."/>
            <person name="Derks M.F."/>
            <person name="Anvar Y."/>
            <person name="Smit S."/>
            <person name="Van Straalen N."/>
            <person name="Roelofs D."/>
        </authorList>
    </citation>
    <scope>NUCLEOTIDE SEQUENCE [LARGE SCALE GENOMIC DNA]</scope>
    <source>
        <strain evidence="2 3">VU population</strain>
        <tissue evidence="2">Whole body</tissue>
    </source>
</reference>
<evidence type="ECO:0000313" key="3">
    <source>
        <dbReference type="Proteomes" id="UP000198287"/>
    </source>
</evidence>
<organism evidence="2 3">
    <name type="scientific">Folsomia candida</name>
    <name type="common">Springtail</name>
    <dbReference type="NCBI Taxonomy" id="158441"/>
    <lineage>
        <taxon>Eukaryota</taxon>
        <taxon>Metazoa</taxon>
        <taxon>Ecdysozoa</taxon>
        <taxon>Arthropoda</taxon>
        <taxon>Hexapoda</taxon>
        <taxon>Collembola</taxon>
        <taxon>Entomobryomorpha</taxon>
        <taxon>Isotomoidea</taxon>
        <taxon>Isotomidae</taxon>
        <taxon>Proisotominae</taxon>
        <taxon>Folsomia</taxon>
    </lineage>
</organism>
<dbReference type="EMBL" id="LNIX01000026">
    <property type="protein sequence ID" value="OXA42216.1"/>
    <property type="molecule type" value="Genomic_DNA"/>
</dbReference>
<evidence type="ECO:0000256" key="1">
    <source>
        <dbReference type="SAM" id="Phobius"/>
    </source>
</evidence>
<keyword evidence="1" id="KW-0472">Membrane</keyword>
<gene>
    <name evidence="2" type="ORF">Fcan01_22944</name>
</gene>
<evidence type="ECO:0000313" key="2">
    <source>
        <dbReference type="EMBL" id="OXA42216.1"/>
    </source>
</evidence>